<evidence type="ECO:0000313" key="2">
    <source>
        <dbReference type="Proteomes" id="UP001346869"/>
    </source>
</evidence>
<dbReference type="EMBL" id="JAUZQC010000019">
    <property type="protein sequence ID" value="KAK5854157.1"/>
    <property type="molecule type" value="Genomic_DNA"/>
</dbReference>
<organism evidence="1 2">
    <name type="scientific">Eleginops maclovinus</name>
    <name type="common">Patagonian blennie</name>
    <name type="synonym">Eleginus maclovinus</name>
    <dbReference type="NCBI Taxonomy" id="56733"/>
    <lineage>
        <taxon>Eukaryota</taxon>
        <taxon>Metazoa</taxon>
        <taxon>Chordata</taxon>
        <taxon>Craniata</taxon>
        <taxon>Vertebrata</taxon>
        <taxon>Euteleostomi</taxon>
        <taxon>Actinopterygii</taxon>
        <taxon>Neopterygii</taxon>
        <taxon>Teleostei</taxon>
        <taxon>Neoteleostei</taxon>
        <taxon>Acanthomorphata</taxon>
        <taxon>Eupercaria</taxon>
        <taxon>Perciformes</taxon>
        <taxon>Notothenioidei</taxon>
        <taxon>Eleginopidae</taxon>
        <taxon>Eleginops</taxon>
    </lineage>
</organism>
<gene>
    <name evidence="1" type="ORF">PBY51_015252</name>
</gene>
<keyword evidence="2" id="KW-1185">Reference proteome</keyword>
<dbReference type="Proteomes" id="UP001346869">
    <property type="component" value="Unassembled WGS sequence"/>
</dbReference>
<dbReference type="AlphaFoldDB" id="A0AAN8AGI2"/>
<evidence type="ECO:0000313" key="1">
    <source>
        <dbReference type="EMBL" id="KAK5854157.1"/>
    </source>
</evidence>
<reference evidence="1 2" key="1">
    <citation type="journal article" date="2023" name="Genes (Basel)">
        <title>Chromosome-Level Genome Assembly and Circadian Gene Repertoire of the Patagonia Blennie Eleginops maclovinus-The Closest Ancestral Proxy of Antarctic Cryonotothenioids.</title>
        <authorList>
            <person name="Cheng C.C."/>
            <person name="Rivera-Colon A.G."/>
            <person name="Minhas B.F."/>
            <person name="Wilson L."/>
            <person name="Rayamajhi N."/>
            <person name="Vargas-Chacoff L."/>
            <person name="Catchen J.M."/>
        </authorList>
    </citation>
    <scope>NUCLEOTIDE SEQUENCE [LARGE SCALE GENOMIC DNA]</scope>
    <source>
        <strain evidence="1">JMC-PN-2008</strain>
    </source>
</reference>
<proteinExistence type="predicted"/>
<comment type="caution">
    <text evidence="1">The sequence shown here is derived from an EMBL/GenBank/DDBJ whole genome shotgun (WGS) entry which is preliminary data.</text>
</comment>
<accession>A0AAN8AGI2</accession>
<name>A0AAN8AGI2_ELEMC</name>
<sequence length="72" mass="7753">MLSVHLIHGSAPGGGSPLSALLSGCHNKLSTGRRGKRILVEICWKYDRQGNLNALVVSGHMIRQLDVFVLSS</sequence>
<reference evidence="1 2" key="2">
    <citation type="journal article" date="2023" name="Mol. Biol. Evol.">
        <title>Genomics of Secondarily Temperate Adaptation in the Only Non-Antarctic Icefish.</title>
        <authorList>
            <person name="Rivera-Colon A.G."/>
            <person name="Rayamajhi N."/>
            <person name="Minhas B.F."/>
            <person name="Madrigal G."/>
            <person name="Bilyk K.T."/>
            <person name="Yoon V."/>
            <person name="Hune M."/>
            <person name="Gregory S."/>
            <person name="Cheng C.H.C."/>
            <person name="Catchen J.M."/>
        </authorList>
    </citation>
    <scope>NUCLEOTIDE SEQUENCE [LARGE SCALE GENOMIC DNA]</scope>
    <source>
        <strain evidence="1">JMC-PN-2008</strain>
    </source>
</reference>
<protein>
    <submittedName>
        <fullName evidence="1">Uncharacterized protein</fullName>
    </submittedName>
</protein>